<protein>
    <submittedName>
        <fullName evidence="2">Uncharacterized protein</fullName>
    </submittedName>
</protein>
<dbReference type="GeneID" id="93425413"/>
<dbReference type="EMBL" id="PUBV01000002">
    <property type="protein sequence ID" value="PWB09297.1"/>
    <property type="molecule type" value="Genomic_DNA"/>
</dbReference>
<name>A0A2V1J306_9BACT</name>
<dbReference type="AlphaFoldDB" id="A0A2V1J306"/>
<dbReference type="Proteomes" id="UP000244925">
    <property type="component" value="Unassembled WGS sequence"/>
</dbReference>
<keyword evidence="1" id="KW-0812">Transmembrane</keyword>
<evidence type="ECO:0000313" key="3">
    <source>
        <dbReference type="Proteomes" id="UP000244925"/>
    </source>
</evidence>
<reference evidence="3" key="1">
    <citation type="submission" date="2018-02" db="EMBL/GenBank/DDBJ databases">
        <authorList>
            <person name="Clavel T."/>
            <person name="Strowig T."/>
        </authorList>
    </citation>
    <scope>NUCLEOTIDE SEQUENCE [LARGE SCALE GENOMIC DNA]</scope>
    <source>
        <strain evidence="3">DSM 100764</strain>
    </source>
</reference>
<comment type="caution">
    <text evidence="2">The sequence shown here is derived from an EMBL/GenBank/DDBJ whole genome shotgun (WGS) entry which is preliminary data.</text>
</comment>
<feature type="transmembrane region" description="Helical" evidence="1">
    <location>
        <begin position="47"/>
        <end position="64"/>
    </location>
</feature>
<organism evidence="2 3">
    <name type="scientific">Paramuribaculum intestinale</name>
    <dbReference type="NCBI Taxonomy" id="2094151"/>
    <lineage>
        <taxon>Bacteria</taxon>
        <taxon>Pseudomonadati</taxon>
        <taxon>Bacteroidota</taxon>
        <taxon>Bacteroidia</taxon>
        <taxon>Bacteroidales</taxon>
        <taxon>Muribaculaceae</taxon>
        <taxon>Paramuribaculum</taxon>
    </lineage>
</organism>
<proteinExistence type="predicted"/>
<gene>
    <name evidence="2" type="ORF">C5O25_01215</name>
</gene>
<keyword evidence="1" id="KW-0472">Membrane</keyword>
<keyword evidence="1" id="KW-1133">Transmembrane helix</keyword>
<accession>A0A2V1J306</accession>
<dbReference type="RefSeq" id="WP_107034919.1">
    <property type="nucleotide sequence ID" value="NZ_CP098825.1"/>
</dbReference>
<sequence length="83" mass="9552">MTSEELKTKIFGKTETGERYTFRQWLIFVWFALSLFLLCAAAEDASITVLLVLFANFAASAHYINKLPLPEDPEKYLDDDEED</sequence>
<evidence type="ECO:0000313" key="2">
    <source>
        <dbReference type="EMBL" id="PWB09297.1"/>
    </source>
</evidence>
<feature type="transmembrane region" description="Helical" evidence="1">
    <location>
        <begin position="20"/>
        <end position="40"/>
    </location>
</feature>
<evidence type="ECO:0000256" key="1">
    <source>
        <dbReference type="SAM" id="Phobius"/>
    </source>
</evidence>
<keyword evidence="3" id="KW-1185">Reference proteome</keyword>